<dbReference type="CDD" id="cd17546">
    <property type="entry name" value="REC_hyHK_CKI1_RcsC-like"/>
    <property type="match status" value="1"/>
</dbReference>
<comment type="catalytic activity">
    <reaction evidence="1">
        <text>ATP + protein L-histidine = ADP + protein N-phospho-L-histidine.</text>
        <dbReference type="EC" id="2.7.13.3"/>
    </reaction>
</comment>
<keyword evidence="5" id="KW-0418">Kinase</keyword>
<proteinExistence type="predicted"/>
<dbReference type="EMBL" id="JBHLZN010000001">
    <property type="protein sequence ID" value="MFB9885277.1"/>
    <property type="molecule type" value="Genomic_DNA"/>
</dbReference>
<dbReference type="RefSeq" id="WP_051527708.1">
    <property type="nucleotide sequence ID" value="NZ_JBHLZN010000001.1"/>
</dbReference>
<dbReference type="Proteomes" id="UP001589628">
    <property type="component" value="Unassembled WGS sequence"/>
</dbReference>
<keyword evidence="4" id="KW-0808">Transferase</keyword>
<evidence type="ECO:0000256" key="6">
    <source>
        <dbReference type="PROSITE-ProRule" id="PRU00169"/>
    </source>
</evidence>
<dbReference type="PROSITE" id="PS50109">
    <property type="entry name" value="HIS_KIN"/>
    <property type="match status" value="1"/>
</dbReference>
<dbReference type="SMART" id="SM00387">
    <property type="entry name" value="HATPase_c"/>
    <property type="match status" value="1"/>
</dbReference>
<evidence type="ECO:0000259" key="9">
    <source>
        <dbReference type="PROSITE" id="PS50110"/>
    </source>
</evidence>
<dbReference type="PANTHER" id="PTHR43047">
    <property type="entry name" value="TWO-COMPONENT HISTIDINE PROTEIN KINASE"/>
    <property type="match status" value="1"/>
</dbReference>
<dbReference type="InterPro" id="IPR001610">
    <property type="entry name" value="PAC"/>
</dbReference>
<sequence>MRPWSLPRPFRQLHSLTFITTLAVVLLAVCLIGYLWFMQRYESFEAQAANLRESFIEKTQQDIRYQVEQVAQQVEYQIQQINRRTEELLFQRNNQAYQLGFRLSRSSLASEDAIQLALHTLSSLQYDDELGYNLIISPTGQLLSTADNSLQAEAKLLYTQLKNLDALRTPGRFIRYTWPRPSRDSPRPKIAYARYLPSLNWLVITSVYLEDMHSQLQREILERIARIRYGDNDYIFVNRTDGYALVRSGKLLDFPIYAGDVQDPEGRPVVRMQQEIANNRPEGGFIYYTWRDQTSDQYRPKMSFIKGVPTWGWMIGSGTFTDTVEAQVKTLRQELDEQIRRDAITIVIILLSIFSVVILAFLAITRRLRQSIDTFLNFFHKAKQENVLIDSDALHFEELKDLSKAANEVLKMRQDTESLLRENEQRMSDIIYVAGQYLWQVDTDLRFSYLSRRAVRIYKRPLSHLEGLSFLEMAIEEDQPVLQEWFQRLRERHNTFETITIRSLRANQIIWQELSGHAIYDDQGHLLGFRGSAMDISERKEMELALIQAKDKADRANLIKSEFLANMSHEIRTPLNAIMGMSYLAQQQAENPLQKEYMEHIRSASNSLLALLNNVLDMAKMESGRMSLEQIPFPPNTLTNQIEALFKHHTQTGRLELSIQMANDLPTLLLGDPTRIGQILTNLVGNAIKFTAKGKIQVSLSYHRQHLRILVSDTGAGIDADKLGEIFSPFRQADSSITRHYGGTGLGLSIAAQLCSLMNGHLYVSSTPGVGSIFAVYLQLPIADADPARLPIVEKDKADLTALVGLYPRLQNMHILLVEDNKVNQMVAKSLLKKAGCIVNLANHGEEALQLVEQHGPEFFQAILMDIQMPIMDGLEASRQLHQRWMEKTPPVLAMTAHAREEDRALSLASGMCAHLTKPLDAEALFQALDELAR</sequence>
<gene>
    <name evidence="11" type="ORF">ACFFLH_02460</name>
</gene>
<dbReference type="Gene3D" id="3.30.565.10">
    <property type="entry name" value="Histidine kinase-like ATPase, C-terminal domain"/>
    <property type="match status" value="1"/>
</dbReference>
<dbReference type="Pfam" id="PF00072">
    <property type="entry name" value="Response_reg"/>
    <property type="match status" value="1"/>
</dbReference>
<dbReference type="InterPro" id="IPR013656">
    <property type="entry name" value="PAS_4"/>
</dbReference>
<dbReference type="Gene3D" id="1.10.287.130">
    <property type="match status" value="1"/>
</dbReference>
<evidence type="ECO:0000313" key="12">
    <source>
        <dbReference type="Proteomes" id="UP001589628"/>
    </source>
</evidence>
<dbReference type="InterPro" id="IPR003661">
    <property type="entry name" value="HisK_dim/P_dom"/>
</dbReference>
<dbReference type="CDD" id="cd00082">
    <property type="entry name" value="HisKA"/>
    <property type="match status" value="1"/>
</dbReference>
<dbReference type="SUPFAM" id="SSF55785">
    <property type="entry name" value="PYP-like sensor domain (PAS domain)"/>
    <property type="match status" value="1"/>
</dbReference>
<dbReference type="InterPro" id="IPR001789">
    <property type="entry name" value="Sig_transdc_resp-reg_receiver"/>
</dbReference>
<dbReference type="SUPFAM" id="SSF55874">
    <property type="entry name" value="ATPase domain of HSP90 chaperone/DNA topoisomerase II/histidine kinase"/>
    <property type="match status" value="1"/>
</dbReference>
<dbReference type="Pfam" id="PF00512">
    <property type="entry name" value="HisKA"/>
    <property type="match status" value="1"/>
</dbReference>
<dbReference type="PANTHER" id="PTHR43047:SF78">
    <property type="entry name" value="SENSORY_REGULATORY PROTEIN RPFC"/>
    <property type="match status" value="1"/>
</dbReference>
<dbReference type="InterPro" id="IPR000014">
    <property type="entry name" value="PAS"/>
</dbReference>
<dbReference type="Pfam" id="PF02518">
    <property type="entry name" value="HATPase_c"/>
    <property type="match status" value="1"/>
</dbReference>
<feature type="domain" description="Response regulatory" evidence="9">
    <location>
        <begin position="814"/>
        <end position="933"/>
    </location>
</feature>
<evidence type="ECO:0000259" key="10">
    <source>
        <dbReference type="PROSITE" id="PS50113"/>
    </source>
</evidence>
<protein>
    <recommendedName>
        <fullName evidence="2">histidine kinase</fullName>
        <ecNumber evidence="2">2.7.13.3</ecNumber>
    </recommendedName>
</protein>
<evidence type="ECO:0000259" key="8">
    <source>
        <dbReference type="PROSITE" id="PS50109"/>
    </source>
</evidence>
<dbReference type="InterPro" id="IPR000700">
    <property type="entry name" value="PAS-assoc_C"/>
</dbReference>
<keyword evidence="12" id="KW-1185">Reference proteome</keyword>
<keyword evidence="7" id="KW-0472">Membrane</keyword>
<dbReference type="CDD" id="cd16922">
    <property type="entry name" value="HATPase_EvgS-ArcB-TorS-like"/>
    <property type="match status" value="1"/>
</dbReference>
<dbReference type="CDD" id="cd18774">
    <property type="entry name" value="PDC2_HK_sensor"/>
    <property type="match status" value="1"/>
</dbReference>
<evidence type="ECO:0000256" key="1">
    <source>
        <dbReference type="ARBA" id="ARBA00000085"/>
    </source>
</evidence>
<keyword evidence="3 6" id="KW-0597">Phosphoprotein</keyword>
<dbReference type="SMART" id="SM00388">
    <property type="entry name" value="HisKA"/>
    <property type="match status" value="1"/>
</dbReference>
<dbReference type="InterPro" id="IPR004358">
    <property type="entry name" value="Sig_transdc_His_kin-like_C"/>
</dbReference>
<dbReference type="Gene3D" id="3.40.50.2300">
    <property type="match status" value="1"/>
</dbReference>
<dbReference type="InterPro" id="IPR004010">
    <property type="entry name" value="Double_Cache_2"/>
</dbReference>
<dbReference type="InterPro" id="IPR036097">
    <property type="entry name" value="HisK_dim/P_sf"/>
</dbReference>
<feature type="domain" description="PAC" evidence="10">
    <location>
        <begin position="494"/>
        <end position="548"/>
    </location>
</feature>
<dbReference type="CDD" id="cd00130">
    <property type="entry name" value="PAS"/>
    <property type="match status" value="1"/>
</dbReference>
<dbReference type="InterPro" id="IPR036890">
    <property type="entry name" value="HATPase_C_sf"/>
</dbReference>
<dbReference type="SMART" id="SM00448">
    <property type="entry name" value="REC"/>
    <property type="match status" value="1"/>
</dbReference>
<dbReference type="SMART" id="SM00086">
    <property type="entry name" value="PAC"/>
    <property type="match status" value="1"/>
</dbReference>
<evidence type="ECO:0000256" key="2">
    <source>
        <dbReference type="ARBA" id="ARBA00012438"/>
    </source>
</evidence>
<reference evidence="11 12" key="1">
    <citation type="submission" date="2024-09" db="EMBL/GenBank/DDBJ databases">
        <authorList>
            <person name="Sun Q."/>
            <person name="Mori K."/>
        </authorList>
    </citation>
    <scope>NUCLEOTIDE SEQUENCE [LARGE SCALE GENOMIC DNA]</scope>
    <source>
        <strain evidence="11 12">ATCC 51285</strain>
    </source>
</reference>
<organism evidence="11 12">
    <name type="scientific">Balneatrix alpica</name>
    <dbReference type="NCBI Taxonomy" id="75684"/>
    <lineage>
        <taxon>Bacteria</taxon>
        <taxon>Pseudomonadati</taxon>
        <taxon>Pseudomonadota</taxon>
        <taxon>Gammaproteobacteria</taxon>
        <taxon>Oceanospirillales</taxon>
        <taxon>Balneatrichaceae</taxon>
        <taxon>Balneatrix</taxon>
    </lineage>
</organism>
<dbReference type="Gene3D" id="3.30.450.20">
    <property type="entry name" value="PAS domain"/>
    <property type="match status" value="3"/>
</dbReference>
<dbReference type="InterPro" id="IPR011006">
    <property type="entry name" value="CheY-like_superfamily"/>
</dbReference>
<feature type="transmembrane region" description="Helical" evidence="7">
    <location>
        <begin position="12"/>
        <end position="37"/>
    </location>
</feature>
<dbReference type="InterPro" id="IPR005467">
    <property type="entry name" value="His_kinase_dom"/>
</dbReference>
<dbReference type="PROSITE" id="PS50113">
    <property type="entry name" value="PAC"/>
    <property type="match status" value="1"/>
</dbReference>
<dbReference type="PRINTS" id="PR00344">
    <property type="entry name" value="BCTRLSENSOR"/>
</dbReference>
<dbReference type="SMART" id="SM00091">
    <property type="entry name" value="PAS"/>
    <property type="match status" value="1"/>
</dbReference>
<dbReference type="InterPro" id="IPR003594">
    <property type="entry name" value="HATPase_dom"/>
</dbReference>
<name>A0ABV5Z7M3_9GAMM</name>
<feature type="domain" description="Histidine kinase" evidence="8">
    <location>
        <begin position="566"/>
        <end position="782"/>
    </location>
</feature>
<evidence type="ECO:0000256" key="5">
    <source>
        <dbReference type="ARBA" id="ARBA00022777"/>
    </source>
</evidence>
<evidence type="ECO:0000256" key="3">
    <source>
        <dbReference type="ARBA" id="ARBA00022553"/>
    </source>
</evidence>
<keyword evidence="7" id="KW-0812">Transmembrane</keyword>
<evidence type="ECO:0000256" key="4">
    <source>
        <dbReference type="ARBA" id="ARBA00022679"/>
    </source>
</evidence>
<evidence type="ECO:0000313" key="11">
    <source>
        <dbReference type="EMBL" id="MFB9885277.1"/>
    </source>
</evidence>
<comment type="caution">
    <text evidence="11">The sequence shown here is derived from an EMBL/GenBank/DDBJ whole genome shotgun (WGS) entry which is preliminary data.</text>
</comment>
<dbReference type="PROSITE" id="PS50110">
    <property type="entry name" value="RESPONSE_REGULATORY"/>
    <property type="match status" value="1"/>
</dbReference>
<dbReference type="SUPFAM" id="SSF52172">
    <property type="entry name" value="CheY-like"/>
    <property type="match status" value="1"/>
</dbReference>
<feature type="transmembrane region" description="Helical" evidence="7">
    <location>
        <begin position="343"/>
        <end position="364"/>
    </location>
</feature>
<evidence type="ECO:0000256" key="7">
    <source>
        <dbReference type="SAM" id="Phobius"/>
    </source>
</evidence>
<feature type="modified residue" description="4-aspartylphosphate" evidence="6">
    <location>
        <position position="866"/>
    </location>
</feature>
<accession>A0ABV5Z7M3</accession>
<keyword evidence="7" id="KW-1133">Transmembrane helix</keyword>
<dbReference type="Pfam" id="PF08448">
    <property type="entry name" value="PAS_4"/>
    <property type="match status" value="1"/>
</dbReference>
<dbReference type="SUPFAM" id="SSF47384">
    <property type="entry name" value="Homodimeric domain of signal transducing histidine kinase"/>
    <property type="match status" value="1"/>
</dbReference>
<dbReference type="Pfam" id="PF08269">
    <property type="entry name" value="dCache_2"/>
    <property type="match status" value="1"/>
</dbReference>
<dbReference type="EC" id="2.7.13.3" evidence="2"/>
<dbReference type="NCBIfam" id="TIGR00229">
    <property type="entry name" value="sensory_box"/>
    <property type="match status" value="1"/>
</dbReference>
<dbReference type="InterPro" id="IPR035965">
    <property type="entry name" value="PAS-like_dom_sf"/>
</dbReference>